<dbReference type="AlphaFoldDB" id="A0A0B6APV7"/>
<dbReference type="InterPro" id="IPR051932">
    <property type="entry name" value="Bact_StressResp_Reg"/>
</dbReference>
<dbReference type="EMBL" id="CP009920">
    <property type="protein sequence ID" value="AJI25496.1"/>
    <property type="molecule type" value="Genomic_DNA"/>
</dbReference>
<accession>A0A0B6APV7</accession>
<evidence type="ECO:0000313" key="2">
    <source>
        <dbReference type="EMBL" id="AJI25496.1"/>
    </source>
</evidence>
<gene>
    <name evidence="2" type="primary">rsbRB</name>
    <name evidence="2" type="ORF">BG04_5420</name>
</gene>
<keyword evidence="1" id="KW-0597">Phosphoprotein</keyword>
<dbReference type="InterPro" id="IPR002645">
    <property type="entry name" value="STAS_dom"/>
</dbReference>
<dbReference type="PROSITE" id="PS50801">
    <property type="entry name" value="STAS"/>
    <property type="match status" value="1"/>
</dbReference>
<dbReference type="CDD" id="cd07041">
    <property type="entry name" value="STAS_RsbR_RsbS_like"/>
    <property type="match status" value="1"/>
</dbReference>
<reference evidence="2 3" key="1">
    <citation type="journal article" date="2015" name="Genome Announc.">
        <title>Complete genome sequences for 35 biothreat assay-relevant bacillus species.</title>
        <authorList>
            <person name="Johnson S.L."/>
            <person name="Daligault H.E."/>
            <person name="Davenport K.W."/>
            <person name="Jaissle J."/>
            <person name="Frey K.G."/>
            <person name="Ladner J.T."/>
            <person name="Broomall S.M."/>
            <person name="Bishop-Lilly K.A."/>
            <person name="Bruce D.C."/>
            <person name="Gibbons H.S."/>
            <person name="Coyne S.R."/>
            <person name="Lo C.C."/>
            <person name="Meincke L."/>
            <person name="Munk A.C."/>
            <person name="Koroleva G.I."/>
            <person name="Rosenzweig C.N."/>
            <person name="Palacios G.F."/>
            <person name="Redden C.L."/>
            <person name="Minogue T.D."/>
            <person name="Chain P.S."/>
        </authorList>
    </citation>
    <scope>NUCLEOTIDE SEQUENCE [LARGE SCALE GENOMIC DNA]</scope>
    <source>
        <strain evidence="3">ATCC 14581 / DSM 32 / JCM 2506 / NBRC 15308 / NCIMB 9376 / NCTC 10342 / NRRL B-14308 / VKM B-512</strain>
    </source>
</reference>
<organism evidence="2 3">
    <name type="scientific">Priestia megaterium (strain ATCC 14581 / DSM 32 / CCUG 1817 / JCM 2506 / NBRC 15308 / NCIMB 9376 / NCTC 10342 / NRRL B-14308 / VKM B-512 / Ford 19)</name>
    <name type="common">Bacillus megaterium</name>
    <dbReference type="NCBI Taxonomy" id="1348623"/>
    <lineage>
        <taxon>Bacteria</taxon>
        <taxon>Bacillati</taxon>
        <taxon>Bacillota</taxon>
        <taxon>Bacilli</taxon>
        <taxon>Bacillales</taxon>
        <taxon>Bacillaceae</taxon>
        <taxon>Priestia</taxon>
    </lineage>
</organism>
<evidence type="ECO:0000256" key="1">
    <source>
        <dbReference type="ARBA" id="ARBA00022553"/>
    </source>
</evidence>
<proteinExistence type="predicted"/>
<dbReference type="PANTHER" id="PTHR33745:SF3">
    <property type="entry name" value="RSBT CO-ANTAGONIST PROTEIN RSBRC"/>
    <property type="match status" value="1"/>
</dbReference>
<dbReference type="Pfam" id="PF01740">
    <property type="entry name" value="STAS"/>
    <property type="match status" value="1"/>
</dbReference>
<evidence type="ECO:0000313" key="3">
    <source>
        <dbReference type="Proteomes" id="UP000031829"/>
    </source>
</evidence>
<dbReference type="HOGENOM" id="CLU_026775_0_1_9"/>
<dbReference type="GeneID" id="93643366"/>
<sequence>MIAVAGMERGIVLNKNEALRMFFLKHADQLTEEWYESIEDNDPESVYASTHPEVISVLKDQNNEFHLYIADVFIKSEKEFFDSFETWILKIAEDGEHVRTPIHYIIREFFRVRKQYLTYLNQFVEEYEQDITQEELDEWNELIVRVFDITVYKFVEEHHQHAKRLLEAHKELINELSSPVIPLSDHIAILPLVGDIDTARARRILENTLTRCAEQQVNHLYIDISGVVIVDTMVAHQIFQLIDALKLIGVESTISGVRPEIAITASHLGLSFENISTKSTLANAMASRMRK</sequence>
<dbReference type="InterPro" id="IPR036513">
    <property type="entry name" value="STAS_dom_sf"/>
</dbReference>
<dbReference type="Proteomes" id="UP000031829">
    <property type="component" value="Chromosome"/>
</dbReference>
<dbReference type="PANTHER" id="PTHR33745">
    <property type="entry name" value="RSBT ANTAGONIST PROTEIN RSBS-RELATED"/>
    <property type="match status" value="1"/>
</dbReference>
<protein>
    <submittedName>
        <fullName evidence="2">RsbT co-antagonist rsbRB</fullName>
    </submittedName>
</protein>
<dbReference type="Gene3D" id="3.30.750.24">
    <property type="entry name" value="STAS domain"/>
    <property type="match status" value="1"/>
</dbReference>
<dbReference type="KEGG" id="bmeg:BG04_5420"/>
<dbReference type="SUPFAM" id="SSF52091">
    <property type="entry name" value="SpoIIaa-like"/>
    <property type="match status" value="1"/>
</dbReference>
<name>A0A0B6APV7_PRIM2</name>
<dbReference type="RefSeq" id="WP_080743169.1">
    <property type="nucleotide sequence ID" value="NZ_BCVB01000011.1"/>
</dbReference>